<dbReference type="PANTHER" id="PTHR43273">
    <property type="entry name" value="ANAEROBIC SULFATASE-MATURATING ENZYME HOMOLOG ASLB-RELATED"/>
    <property type="match status" value="1"/>
</dbReference>
<evidence type="ECO:0000259" key="7">
    <source>
        <dbReference type="PROSITE" id="PS51918"/>
    </source>
</evidence>
<dbReference type="Pfam" id="PF04055">
    <property type="entry name" value="Radical_SAM"/>
    <property type="match status" value="1"/>
</dbReference>
<keyword evidence="4" id="KW-0408">Iron</keyword>
<protein>
    <submittedName>
        <fullName evidence="8">Radical SAM protein</fullName>
    </submittedName>
</protein>
<dbReference type="SFLD" id="SFLDS00029">
    <property type="entry name" value="Radical_SAM"/>
    <property type="match status" value="1"/>
</dbReference>
<evidence type="ECO:0000313" key="9">
    <source>
        <dbReference type="Proteomes" id="UP000298285"/>
    </source>
</evidence>
<name>A0A4Y9IJF8_9BACT</name>
<dbReference type="PROSITE" id="PS51918">
    <property type="entry name" value="RADICAL_SAM"/>
    <property type="match status" value="1"/>
</dbReference>
<evidence type="ECO:0000313" key="8">
    <source>
        <dbReference type="EMBL" id="TFU88687.1"/>
    </source>
</evidence>
<dbReference type="OrthoDB" id="9808591at2"/>
<gene>
    <name evidence="8" type="ORF">E4T88_12490</name>
</gene>
<comment type="caution">
    <text evidence="8">The sequence shown here is derived from an EMBL/GenBank/DDBJ whole genome shotgun (WGS) entry which is preliminary data.</text>
</comment>
<organism evidence="8 9">
    <name type="scientific">Dysgonomonas mossii</name>
    <dbReference type="NCBI Taxonomy" id="163665"/>
    <lineage>
        <taxon>Bacteria</taxon>
        <taxon>Pseudomonadati</taxon>
        <taxon>Bacteroidota</taxon>
        <taxon>Bacteroidia</taxon>
        <taxon>Bacteroidales</taxon>
        <taxon>Dysgonomonadaceae</taxon>
        <taxon>Dysgonomonas</taxon>
    </lineage>
</organism>
<evidence type="ECO:0000256" key="3">
    <source>
        <dbReference type="ARBA" id="ARBA00022723"/>
    </source>
</evidence>
<evidence type="ECO:0000256" key="2">
    <source>
        <dbReference type="ARBA" id="ARBA00022691"/>
    </source>
</evidence>
<dbReference type="AlphaFoldDB" id="A0A4Y9IJF8"/>
<comment type="cofactor">
    <cofactor evidence="1">
        <name>[4Fe-4S] cluster</name>
        <dbReference type="ChEBI" id="CHEBI:49883"/>
    </cofactor>
</comment>
<proteinExistence type="inferred from homology"/>
<dbReference type="GO" id="GO:0016491">
    <property type="term" value="F:oxidoreductase activity"/>
    <property type="evidence" value="ECO:0007669"/>
    <property type="project" value="InterPro"/>
</dbReference>
<dbReference type="RefSeq" id="WP_135105917.1">
    <property type="nucleotide sequence ID" value="NZ_JADGKW010000004.1"/>
</dbReference>
<dbReference type="UniPathway" id="UPA00782"/>
<evidence type="ECO:0000256" key="1">
    <source>
        <dbReference type="ARBA" id="ARBA00001966"/>
    </source>
</evidence>
<dbReference type="GO" id="GO:0046872">
    <property type="term" value="F:metal ion binding"/>
    <property type="evidence" value="ECO:0007669"/>
    <property type="project" value="UniProtKB-KW"/>
</dbReference>
<dbReference type="InterPro" id="IPR023885">
    <property type="entry name" value="4Fe4S-binding_SPASM_dom"/>
</dbReference>
<dbReference type="CDD" id="cd01335">
    <property type="entry name" value="Radical_SAM"/>
    <property type="match status" value="1"/>
</dbReference>
<dbReference type="InterPro" id="IPR023867">
    <property type="entry name" value="Sulphatase_maturase_rSAM"/>
</dbReference>
<evidence type="ECO:0000256" key="5">
    <source>
        <dbReference type="ARBA" id="ARBA00023014"/>
    </source>
</evidence>
<dbReference type="SUPFAM" id="SSF102114">
    <property type="entry name" value="Radical SAM enzymes"/>
    <property type="match status" value="1"/>
</dbReference>
<dbReference type="InterPro" id="IPR013785">
    <property type="entry name" value="Aldolase_TIM"/>
</dbReference>
<sequence length="433" mass="49701">MKWSKYNSTIKAGDEKYILYNCRTDKILILTKELHTIISQNNLDRIKLLHPDFYTCLITKSFIIDNYKDEVEITIQDREKQLDSDVYFRLTINPTLDCNLRCWYCYETHQKNSHVDDKTMNSIKKLLENKIKTLQLKTLAISFFGGEPLLKFNKTVKPLINFAQELCNGSETKLNIGFTTNAVLLTSNIVDYLSSLDVIGYIQVPFDGNKSLHDAIKKMSNGKGTYDITLKNIKYAIKKGLHVNIRCNYNIDNLNCFIDLIDEFKDLDKKYYDSFHFSFQPVWQTHDGGLKTSPILKKIRFALDTFGMKHDGNSENGGLGTSCYADRGDSIVVNYNGDVYKCTSQDFIQAKREGILNEDGTITYNKYYQGRMNSRFSNPICKDCSILPICSVCSQKKINQSLYICPGNIGEDDKLDIIQSRIQIISNNRITLT</sequence>
<feature type="domain" description="Radical SAM core" evidence="7">
    <location>
        <begin position="84"/>
        <end position="316"/>
    </location>
</feature>
<comment type="similarity">
    <text evidence="6">Belongs to the radical SAM superfamily. Anaerobic sulfatase-maturating enzyme family.</text>
</comment>
<dbReference type="InterPro" id="IPR058240">
    <property type="entry name" value="rSAM_sf"/>
</dbReference>
<keyword evidence="2" id="KW-0949">S-adenosyl-L-methionine</keyword>
<dbReference type="SFLD" id="SFLDG01067">
    <property type="entry name" value="SPASM/twitch_domain_containing"/>
    <property type="match status" value="1"/>
</dbReference>
<keyword evidence="3" id="KW-0479">Metal-binding</keyword>
<accession>A0A4Y9IJF8</accession>
<keyword evidence="5" id="KW-0411">Iron-sulfur</keyword>
<evidence type="ECO:0000256" key="6">
    <source>
        <dbReference type="ARBA" id="ARBA00023601"/>
    </source>
</evidence>
<dbReference type="NCBIfam" id="TIGR04085">
    <property type="entry name" value="rSAM_more_4Fe4S"/>
    <property type="match status" value="1"/>
</dbReference>
<dbReference type="SMART" id="SM00729">
    <property type="entry name" value="Elp3"/>
    <property type="match status" value="1"/>
</dbReference>
<reference evidence="8 9" key="1">
    <citation type="submission" date="2019-03" db="EMBL/GenBank/DDBJ databases">
        <title>Diversity of the mouse oral microbiome.</title>
        <authorList>
            <person name="Joseph S."/>
            <person name="Aduse-Opoku J."/>
            <person name="Curtis M."/>
            <person name="Wade W."/>
            <person name="Hashim A."/>
        </authorList>
    </citation>
    <scope>NUCLEOTIDE SEQUENCE [LARGE SCALE GENOMIC DNA]</scope>
    <source>
        <strain evidence="8 9">P11</strain>
    </source>
</reference>
<dbReference type="Gene3D" id="3.20.20.70">
    <property type="entry name" value="Aldolase class I"/>
    <property type="match status" value="1"/>
</dbReference>
<dbReference type="GO" id="GO:0051536">
    <property type="term" value="F:iron-sulfur cluster binding"/>
    <property type="evidence" value="ECO:0007669"/>
    <property type="project" value="UniProtKB-KW"/>
</dbReference>
<dbReference type="PANTHER" id="PTHR43273:SF3">
    <property type="entry name" value="ANAEROBIC SULFATASE-MATURATING ENZYME HOMOLOG ASLB-RELATED"/>
    <property type="match status" value="1"/>
</dbReference>
<dbReference type="InterPro" id="IPR006638">
    <property type="entry name" value="Elp3/MiaA/NifB-like_rSAM"/>
</dbReference>
<evidence type="ECO:0000256" key="4">
    <source>
        <dbReference type="ARBA" id="ARBA00023004"/>
    </source>
</evidence>
<dbReference type="EMBL" id="SPPK01000004">
    <property type="protein sequence ID" value="TFU88687.1"/>
    <property type="molecule type" value="Genomic_DNA"/>
</dbReference>
<dbReference type="InterPro" id="IPR007197">
    <property type="entry name" value="rSAM"/>
</dbReference>
<dbReference type="Proteomes" id="UP000298285">
    <property type="component" value="Unassembled WGS sequence"/>
</dbReference>